<reference evidence="1" key="1">
    <citation type="submission" date="2021-01" db="EMBL/GenBank/DDBJ databases">
        <authorList>
            <person name="Corre E."/>
            <person name="Pelletier E."/>
            <person name="Niang G."/>
            <person name="Scheremetjew M."/>
            <person name="Finn R."/>
            <person name="Kale V."/>
            <person name="Holt S."/>
            <person name="Cochrane G."/>
            <person name="Meng A."/>
            <person name="Brown T."/>
            <person name="Cohen L."/>
        </authorList>
    </citation>
    <scope>NUCLEOTIDE SEQUENCE</scope>
    <source>
        <strain evidence="1">CCAP1064/1</strain>
    </source>
</reference>
<sequence>MTLSAAASLRTLTRLNQGQLNHIKKINTYHSLEISKIVQIYSTNTCSSLIMQHRFFTSQTEDMKRRDGTTASESLDKIYLHVAPCGDWWTGHTMFAAKHLQPDYVKSIPLPSGFDPDEVFADYCDDKMKNIYDSGKIPADLIKMHNTDI</sequence>
<dbReference type="AlphaFoldDB" id="A0A7S0C5D0"/>
<organism evidence="1">
    <name type="scientific">Proboscia inermis</name>
    <dbReference type="NCBI Taxonomy" id="420281"/>
    <lineage>
        <taxon>Eukaryota</taxon>
        <taxon>Sar</taxon>
        <taxon>Stramenopiles</taxon>
        <taxon>Ochrophyta</taxon>
        <taxon>Bacillariophyta</taxon>
        <taxon>Coscinodiscophyceae</taxon>
        <taxon>Rhizosoleniophycidae</taxon>
        <taxon>Rhizosoleniales</taxon>
        <taxon>Rhizosoleniaceae</taxon>
        <taxon>Proboscia</taxon>
    </lineage>
</organism>
<name>A0A7S0C5D0_9STRA</name>
<evidence type="ECO:0000313" key="1">
    <source>
        <dbReference type="EMBL" id="CAD8413469.1"/>
    </source>
</evidence>
<proteinExistence type="predicted"/>
<accession>A0A7S0C5D0</accession>
<gene>
    <name evidence="1" type="ORF">PINE0816_LOCUS9600</name>
</gene>
<protein>
    <submittedName>
        <fullName evidence="1">Uncharacterized protein</fullName>
    </submittedName>
</protein>
<dbReference type="EMBL" id="HBEL01020573">
    <property type="protein sequence ID" value="CAD8413469.1"/>
    <property type="molecule type" value="Transcribed_RNA"/>
</dbReference>